<dbReference type="GO" id="GO:0005634">
    <property type="term" value="C:nucleus"/>
    <property type="evidence" value="ECO:0007669"/>
    <property type="project" value="TreeGrafter"/>
</dbReference>
<name>A0A9W8L644_9FUNG</name>
<dbReference type="PANTHER" id="PTHR12412">
    <property type="entry name" value="CAP BINDING PROTEIN"/>
    <property type="match status" value="1"/>
</dbReference>
<dbReference type="GO" id="GO:0000184">
    <property type="term" value="P:nuclear-transcribed mRNA catabolic process, nonsense-mediated decay"/>
    <property type="evidence" value="ECO:0007669"/>
    <property type="project" value="TreeGrafter"/>
</dbReference>
<protein>
    <submittedName>
        <fullName evidence="2">Nuclear cap-binding protein subunit 1</fullName>
    </submittedName>
</protein>
<evidence type="ECO:0000259" key="1">
    <source>
        <dbReference type="Pfam" id="PF09090"/>
    </source>
</evidence>
<dbReference type="GO" id="GO:0000339">
    <property type="term" value="F:RNA cap binding"/>
    <property type="evidence" value="ECO:0007669"/>
    <property type="project" value="InterPro"/>
</dbReference>
<dbReference type="OrthoDB" id="10252707at2759"/>
<dbReference type="InterPro" id="IPR015174">
    <property type="entry name" value="MIF4G-like_typ-2"/>
</dbReference>
<dbReference type="InterPro" id="IPR027159">
    <property type="entry name" value="CBP80"/>
</dbReference>
<proteinExistence type="predicted"/>
<keyword evidence="3" id="KW-1185">Reference proteome</keyword>
<dbReference type="Pfam" id="PF09090">
    <property type="entry name" value="MIF4G_like_2"/>
    <property type="match status" value="1"/>
</dbReference>
<dbReference type="AlphaFoldDB" id="A0A9W8L644"/>
<dbReference type="PANTHER" id="PTHR12412:SF2">
    <property type="entry name" value="NUCLEAR CAP-BINDING PROTEIN SUBUNIT 1"/>
    <property type="match status" value="1"/>
</dbReference>
<dbReference type="GO" id="GO:0003729">
    <property type="term" value="F:mRNA binding"/>
    <property type="evidence" value="ECO:0007669"/>
    <property type="project" value="TreeGrafter"/>
</dbReference>
<dbReference type="Gene3D" id="1.25.40.180">
    <property type="match status" value="1"/>
</dbReference>
<evidence type="ECO:0000313" key="2">
    <source>
        <dbReference type="EMBL" id="KAJ2741786.1"/>
    </source>
</evidence>
<feature type="domain" description="MIF4G-like type 2" evidence="1">
    <location>
        <begin position="6"/>
        <end position="123"/>
    </location>
</feature>
<reference evidence="2" key="1">
    <citation type="submission" date="2022-07" db="EMBL/GenBank/DDBJ databases">
        <title>Phylogenomic reconstructions and comparative analyses of Kickxellomycotina fungi.</title>
        <authorList>
            <person name="Reynolds N.K."/>
            <person name="Stajich J.E."/>
            <person name="Barry K."/>
            <person name="Grigoriev I.V."/>
            <person name="Crous P."/>
            <person name="Smith M.E."/>
        </authorList>
    </citation>
    <scope>NUCLEOTIDE SEQUENCE</scope>
    <source>
        <strain evidence="2">BCRC 34297</strain>
    </source>
</reference>
<dbReference type="Proteomes" id="UP001140011">
    <property type="component" value="Unassembled WGS sequence"/>
</dbReference>
<sequence>MLFDNGHVGSWSKFHYWEILHNTVKKVNMRVVQLQGRLEAANTAANAMADDDVSVAAENQTAESVEHVEATLAQMVQEQKDVVVSTTRHFARLLSSDLGAAGELDRAWLHGRFKEFLRTYRVQIMENAPVLESEVFTAEASSDVRQAFEDVRKLSA</sequence>
<gene>
    <name evidence="2" type="primary">cbc1_2</name>
    <name evidence="2" type="ORF">GGI19_006908</name>
</gene>
<dbReference type="InterPro" id="IPR016024">
    <property type="entry name" value="ARM-type_fold"/>
</dbReference>
<organism evidence="2 3">
    <name type="scientific">Coemansia pectinata</name>
    <dbReference type="NCBI Taxonomy" id="1052879"/>
    <lineage>
        <taxon>Eukaryota</taxon>
        <taxon>Fungi</taxon>
        <taxon>Fungi incertae sedis</taxon>
        <taxon>Zoopagomycota</taxon>
        <taxon>Kickxellomycotina</taxon>
        <taxon>Kickxellomycetes</taxon>
        <taxon>Kickxellales</taxon>
        <taxon>Kickxellaceae</taxon>
        <taxon>Coemansia</taxon>
    </lineage>
</organism>
<dbReference type="GO" id="GO:0006406">
    <property type="term" value="P:mRNA export from nucleus"/>
    <property type="evidence" value="ECO:0007669"/>
    <property type="project" value="InterPro"/>
</dbReference>
<comment type="caution">
    <text evidence="2">The sequence shown here is derived from an EMBL/GenBank/DDBJ whole genome shotgun (WGS) entry which is preliminary data.</text>
</comment>
<dbReference type="EMBL" id="JANBUH010001919">
    <property type="protein sequence ID" value="KAJ2741786.1"/>
    <property type="molecule type" value="Genomic_DNA"/>
</dbReference>
<accession>A0A9W8L644</accession>
<dbReference type="SUPFAM" id="SSF48371">
    <property type="entry name" value="ARM repeat"/>
    <property type="match status" value="1"/>
</dbReference>
<dbReference type="GO" id="GO:0005846">
    <property type="term" value="C:nuclear cap binding complex"/>
    <property type="evidence" value="ECO:0007669"/>
    <property type="project" value="InterPro"/>
</dbReference>
<evidence type="ECO:0000313" key="3">
    <source>
        <dbReference type="Proteomes" id="UP001140011"/>
    </source>
</evidence>